<evidence type="ECO:0000259" key="5">
    <source>
        <dbReference type="PROSITE" id="PS50987"/>
    </source>
</evidence>
<dbReference type="SUPFAM" id="SSF46785">
    <property type="entry name" value="Winged helix' DNA-binding domain"/>
    <property type="match status" value="1"/>
</dbReference>
<dbReference type="PATRIC" id="fig|1385369.3.peg.4460"/>
<feature type="region of interest" description="Disordered" evidence="4">
    <location>
        <begin position="104"/>
        <end position="123"/>
    </location>
</feature>
<dbReference type="AlphaFoldDB" id="W9GWV5"/>
<dbReference type="InterPro" id="IPR001845">
    <property type="entry name" value="HTH_ArsR_DNA-bd_dom"/>
</dbReference>
<keyword evidence="2" id="KW-0238">DNA-binding</keyword>
<evidence type="ECO:0000256" key="2">
    <source>
        <dbReference type="ARBA" id="ARBA00023125"/>
    </source>
</evidence>
<keyword evidence="3" id="KW-0804">Transcription</keyword>
<dbReference type="SMART" id="SM00418">
    <property type="entry name" value="HTH_ARSR"/>
    <property type="match status" value="1"/>
</dbReference>
<dbReference type="Pfam" id="PF12840">
    <property type="entry name" value="HTH_20"/>
    <property type="match status" value="1"/>
</dbReference>
<dbReference type="InterPro" id="IPR036388">
    <property type="entry name" value="WH-like_DNA-bd_sf"/>
</dbReference>
<dbReference type="InterPro" id="IPR051011">
    <property type="entry name" value="Metal_resp_trans_reg"/>
</dbReference>
<dbReference type="OrthoDB" id="9804742at2"/>
<evidence type="ECO:0000256" key="1">
    <source>
        <dbReference type="ARBA" id="ARBA00023015"/>
    </source>
</evidence>
<dbReference type="GO" id="GO:0003677">
    <property type="term" value="F:DNA binding"/>
    <property type="evidence" value="ECO:0007669"/>
    <property type="project" value="UniProtKB-KW"/>
</dbReference>
<dbReference type="CDD" id="cd00090">
    <property type="entry name" value="HTH_ARSR"/>
    <property type="match status" value="1"/>
</dbReference>
<dbReference type="NCBIfam" id="NF033788">
    <property type="entry name" value="HTH_metalloreg"/>
    <property type="match status" value="1"/>
</dbReference>
<evidence type="ECO:0000313" key="6">
    <source>
        <dbReference type="EMBL" id="EWY38390.1"/>
    </source>
</evidence>
<evidence type="ECO:0000256" key="3">
    <source>
        <dbReference type="ARBA" id="ARBA00023163"/>
    </source>
</evidence>
<proteinExistence type="predicted"/>
<dbReference type="PANTHER" id="PTHR43132">
    <property type="entry name" value="ARSENICAL RESISTANCE OPERON REPRESSOR ARSR-RELATED"/>
    <property type="match status" value="1"/>
</dbReference>
<dbReference type="InterPro" id="IPR011991">
    <property type="entry name" value="ArsR-like_HTH"/>
</dbReference>
<evidence type="ECO:0000313" key="7">
    <source>
        <dbReference type="Proteomes" id="UP000019486"/>
    </source>
</evidence>
<dbReference type="InterPro" id="IPR036390">
    <property type="entry name" value="WH_DNA-bd_sf"/>
</dbReference>
<reference evidence="6 7" key="1">
    <citation type="submission" date="2013-08" db="EMBL/GenBank/DDBJ databases">
        <title>The genome sequence of Skermanella stibiiresistens.</title>
        <authorList>
            <person name="Zhu W."/>
            <person name="Wang G."/>
        </authorList>
    </citation>
    <scope>NUCLEOTIDE SEQUENCE [LARGE SCALE GENOMIC DNA]</scope>
    <source>
        <strain evidence="6 7">SB22</strain>
    </source>
</reference>
<dbReference type="PROSITE" id="PS50987">
    <property type="entry name" value="HTH_ARSR_2"/>
    <property type="match status" value="1"/>
</dbReference>
<comment type="caution">
    <text evidence="6">The sequence shown here is derived from an EMBL/GenBank/DDBJ whole genome shotgun (WGS) entry which is preliminary data.</text>
</comment>
<keyword evidence="1" id="KW-0805">Transcription regulation</keyword>
<dbReference type="STRING" id="1385369.N825_12875"/>
<dbReference type="GO" id="GO:0003700">
    <property type="term" value="F:DNA-binding transcription factor activity"/>
    <property type="evidence" value="ECO:0007669"/>
    <property type="project" value="InterPro"/>
</dbReference>
<sequence length="123" mass="13009">MDSSQATASLGALAHETRLAVFRMLVARGPDGLAAGVIAQNLGLTPSSLTFHLQQLTQAGLITQRRVSRQIIYATDFTAMNDLMAYLTENCCGGAVSCAPVCQPGARREDGAEPELPRASFKA</sequence>
<organism evidence="6 7">
    <name type="scientific">Skermanella stibiiresistens SB22</name>
    <dbReference type="NCBI Taxonomy" id="1385369"/>
    <lineage>
        <taxon>Bacteria</taxon>
        <taxon>Pseudomonadati</taxon>
        <taxon>Pseudomonadota</taxon>
        <taxon>Alphaproteobacteria</taxon>
        <taxon>Rhodospirillales</taxon>
        <taxon>Azospirillaceae</taxon>
        <taxon>Skermanella</taxon>
    </lineage>
</organism>
<protein>
    <submittedName>
        <fullName evidence="6">ArsR family transcriptional regulator</fullName>
    </submittedName>
</protein>
<name>W9GWV5_9PROT</name>
<gene>
    <name evidence="6" type="ORF">N825_12875</name>
</gene>
<dbReference type="RefSeq" id="WP_037457016.1">
    <property type="nucleotide sequence ID" value="NZ_AVFL01000018.1"/>
</dbReference>
<evidence type="ECO:0000256" key="4">
    <source>
        <dbReference type="SAM" id="MobiDB-lite"/>
    </source>
</evidence>
<dbReference type="Proteomes" id="UP000019486">
    <property type="component" value="Unassembled WGS sequence"/>
</dbReference>
<dbReference type="Gene3D" id="1.10.10.10">
    <property type="entry name" value="Winged helix-like DNA-binding domain superfamily/Winged helix DNA-binding domain"/>
    <property type="match status" value="1"/>
</dbReference>
<feature type="domain" description="HTH arsR-type" evidence="5">
    <location>
        <begin position="1"/>
        <end position="95"/>
    </location>
</feature>
<accession>W9GWV5</accession>
<dbReference type="PRINTS" id="PR00778">
    <property type="entry name" value="HTHARSR"/>
</dbReference>
<dbReference type="EMBL" id="AVFL01000018">
    <property type="protein sequence ID" value="EWY38390.1"/>
    <property type="molecule type" value="Genomic_DNA"/>
</dbReference>
<dbReference type="PANTHER" id="PTHR43132:SF2">
    <property type="entry name" value="ARSENICAL RESISTANCE OPERON REPRESSOR ARSR-RELATED"/>
    <property type="match status" value="1"/>
</dbReference>
<keyword evidence="7" id="KW-1185">Reference proteome</keyword>